<organism evidence="14">
    <name type="scientific">Aphanomyces invadans</name>
    <dbReference type="NCBI Taxonomy" id="157072"/>
    <lineage>
        <taxon>Eukaryota</taxon>
        <taxon>Sar</taxon>
        <taxon>Stramenopiles</taxon>
        <taxon>Oomycota</taxon>
        <taxon>Saprolegniomycetes</taxon>
        <taxon>Saprolegniales</taxon>
        <taxon>Verrucalvaceae</taxon>
        <taxon>Aphanomyces</taxon>
    </lineage>
</organism>
<evidence type="ECO:0000256" key="13">
    <source>
        <dbReference type="ARBA" id="ARBA00043078"/>
    </source>
</evidence>
<evidence type="ECO:0000313" key="14">
    <source>
        <dbReference type="EMBL" id="ETW04729.1"/>
    </source>
</evidence>
<evidence type="ECO:0000256" key="4">
    <source>
        <dbReference type="ARBA" id="ARBA00022475"/>
    </source>
</evidence>
<evidence type="ECO:0000256" key="12">
    <source>
        <dbReference type="ARBA" id="ARBA00042373"/>
    </source>
</evidence>
<dbReference type="Gene3D" id="3.20.20.80">
    <property type="entry name" value="Glycosidases"/>
    <property type="match status" value="1"/>
</dbReference>
<evidence type="ECO:0000256" key="10">
    <source>
        <dbReference type="ARBA" id="ARBA00023326"/>
    </source>
</evidence>
<evidence type="ECO:0000256" key="6">
    <source>
        <dbReference type="ARBA" id="ARBA00023136"/>
    </source>
</evidence>
<keyword evidence="10" id="KW-0624">Polysaccharide degradation</keyword>
<protein>
    <recommendedName>
        <fullName evidence="3">glucan endo-1,3-beta-D-glucosidase</fullName>
        <ecNumber evidence="3">3.2.1.39</ecNumber>
    </recommendedName>
    <alternativeName>
        <fullName evidence="13">Endo-1,3-beta-glucanase btgC</fullName>
    </alternativeName>
    <alternativeName>
        <fullName evidence="12">Laminarinase btgC</fullName>
    </alternativeName>
</protein>
<dbReference type="SUPFAM" id="SSF51445">
    <property type="entry name" value="(Trans)glycosidases"/>
    <property type="match status" value="1"/>
</dbReference>
<dbReference type="GO" id="GO:0042973">
    <property type="term" value="F:glucan endo-1,3-beta-D-glucosidase activity"/>
    <property type="evidence" value="ECO:0007669"/>
    <property type="project" value="UniProtKB-EC"/>
</dbReference>
<evidence type="ECO:0000256" key="7">
    <source>
        <dbReference type="ARBA" id="ARBA00023180"/>
    </source>
</evidence>
<evidence type="ECO:0000256" key="8">
    <source>
        <dbReference type="ARBA" id="ARBA00023277"/>
    </source>
</evidence>
<keyword evidence="4" id="KW-1003">Cell membrane</keyword>
<keyword evidence="8" id="KW-0119">Carbohydrate metabolism</keyword>
<dbReference type="InterPro" id="IPR050732">
    <property type="entry name" value="Beta-glucan_modifiers"/>
</dbReference>
<comment type="catalytic activity">
    <reaction evidence="1">
        <text>Hydrolysis of (1-&gt;3)-beta-D-glucosidic linkages in (1-&gt;3)-beta-D-glucans.</text>
        <dbReference type="EC" id="3.2.1.39"/>
    </reaction>
</comment>
<dbReference type="OrthoDB" id="77201at2759"/>
<evidence type="ECO:0000256" key="3">
    <source>
        <dbReference type="ARBA" id="ARBA00012780"/>
    </source>
</evidence>
<keyword evidence="6" id="KW-0472">Membrane</keyword>
<gene>
    <name evidence="14" type="ORF">H310_03878</name>
</gene>
<dbReference type="GO" id="GO:0005886">
    <property type="term" value="C:plasma membrane"/>
    <property type="evidence" value="ECO:0007669"/>
    <property type="project" value="UniProtKB-SubCell"/>
</dbReference>
<evidence type="ECO:0000256" key="1">
    <source>
        <dbReference type="ARBA" id="ARBA00000382"/>
    </source>
</evidence>
<dbReference type="GO" id="GO:0071555">
    <property type="term" value="P:cell wall organization"/>
    <property type="evidence" value="ECO:0007669"/>
    <property type="project" value="UniProtKB-KW"/>
</dbReference>
<dbReference type="PANTHER" id="PTHR16631:SF17">
    <property type="entry name" value="GLUCAN ENDO-1,3-BETA-GLUCOSIDASE BTGC"/>
    <property type="match status" value="1"/>
</dbReference>
<dbReference type="PANTHER" id="PTHR16631">
    <property type="entry name" value="GLUCAN 1,3-BETA-GLUCOSIDASE"/>
    <property type="match status" value="1"/>
</dbReference>
<proteinExistence type="predicted"/>
<comment type="function">
    <text evidence="11">Glucanases play a role in cell expansion during growth, in cell-cell fusion during mating, and in spore release during sporulation. This enzyme may be involved in beta-glucan degradation. Active on laminarin and lichenan.</text>
</comment>
<dbReference type="InterPro" id="IPR017853">
    <property type="entry name" value="GH"/>
</dbReference>
<dbReference type="EC" id="3.2.1.39" evidence="3"/>
<dbReference type="GeneID" id="20080928"/>
<keyword evidence="9" id="KW-0961">Cell wall biogenesis/degradation</keyword>
<evidence type="ECO:0000256" key="2">
    <source>
        <dbReference type="ARBA" id="ARBA00004236"/>
    </source>
</evidence>
<sequence>MTQLTSQLHAPCHFVDCTMTKSSCTIVALVLASFCALPSLTLNVKLSGLNYNPRKGADWEPWELKCKSAEEVTLDLRAISLITDHIRLYSMNDCNQVELVVPAAKALGLKVWLGMWVDQHNTTYFAERDALKALIQKGVIDSSITGLHVGSEAIYRNDITVWEAIDYFWEVKAIVNNAGLTFPVTIADVGDVYAGHPELFHVVDVVSANSFPFWENKTIDECITYFYMRMGPVIGMARVFNKKIIIGETGWATSGWAYRAGVASPDNAALWLNDFHVFAQEFGWQYYYYFAFDTTWRHNTDANITEPEVENYFGLFDSTRHLKPAYANLNIQKRKQYGYPPVPTWPNVPTPTESTWDVVQNVIAAVFTVFEGLW</sequence>
<evidence type="ECO:0000256" key="11">
    <source>
        <dbReference type="ARBA" id="ARBA00037649"/>
    </source>
</evidence>
<evidence type="ECO:0000256" key="9">
    <source>
        <dbReference type="ARBA" id="ARBA00023316"/>
    </source>
</evidence>
<dbReference type="VEuPathDB" id="FungiDB:H310_03878"/>
<dbReference type="STRING" id="157072.A0A024UEM6"/>
<reference evidence="14" key="1">
    <citation type="submission" date="2013-12" db="EMBL/GenBank/DDBJ databases">
        <title>The Genome Sequence of Aphanomyces invadans NJM9701.</title>
        <authorList>
            <consortium name="The Broad Institute Genomics Platform"/>
            <person name="Russ C."/>
            <person name="Tyler B."/>
            <person name="van West P."/>
            <person name="Dieguez-Uribeondo J."/>
            <person name="Young S.K."/>
            <person name="Zeng Q."/>
            <person name="Gargeya S."/>
            <person name="Fitzgerald M."/>
            <person name="Abouelleil A."/>
            <person name="Alvarado L."/>
            <person name="Chapman S.B."/>
            <person name="Gainer-Dewar J."/>
            <person name="Goldberg J."/>
            <person name="Griggs A."/>
            <person name="Gujja S."/>
            <person name="Hansen M."/>
            <person name="Howarth C."/>
            <person name="Imamovic A."/>
            <person name="Ireland A."/>
            <person name="Larimer J."/>
            <person name="McCowan C."/>
            <person name="Murphy C."/>
            <person name="Pearson M."/>
            <person name="Poon T.W."/>
            <person name="Priest M."/>
            <person name="Roberts A."/>
            <person name="Saif S."/>
            <person name="Shea T."/>
            <person name="Sykes S."/>
            <person name="Wortman J."/>
            <person name="Nusbaum C."/>
            <person name="Birren B."/>
        </authorList>
    </citation>
    <scope>NUCLEOTIDE SEQUENCE [LARGE SCALE GENOMIC DNA]</scope>
    <source>
        <strain evidence="14">NJM9701</strain>
    </source>
</reference>
<accession>A0A024UEM6</accession>
<comment type="subcellular location">
    <subcellularLocation>
        <location evidence="2">Cell membrane</location>
    </subcellularLocation>
</comment>
<dbReference type="EMBL" id="KI913957">
    <property type="protein sequence ID" value="ETW04729.1"/>
    <property type="molecule type" value="Genomic_DNA"/>
</dbReference>
<keyword evidence="5" id="KW-0378">Hydrolase</keyword>
<dbReference type="RefSeq" id="XP_008866167.1">
    <property type="nucleotide sequence ID" value="XM_008867945.1"/>
</dbReference>
<dbReference type="eggNOG" id="ENOG502QUX1">
    <property type="taxonomic scope" value="Eukaryota"/>
</dbReference>
<name>A0A024UEM6_9STRA</name>
<evidence type="ECO:0000256" key="5">
    <source>
        <dbReference type="ARBA" id="ARBA00022801"/>
    </source>
</evidence>
<dbReference type="AlphaFoldDB" id="A0A024UEM6"/>
<dbReference type="GO" id="GO:0000272">
    <property type="term" value="P:polysaccharide catabolic process"/>
    <property type="evidence" value="ECO:0007669"/>
    <property type="project" value="UniProtKB-KW"/>
</dbReference>
<keyword evidence="7" id="KW-0325">Glycoprotein</keyword>